<protein>
    <recommendedName>
        <fullName evidence="2">Rhodanese domain-containing protein</fullName>
    </recommendedName>
</protein>
<feature type="compositionally biased region" description="Basic and acidic residues" evidence="1">
    <location>
        <begin position="132"/>
        <end position="160"/>
    </location>
</feature>
<dbReference type="PANTHER" id="PTHR10828">
    <property type="entry name" value="M-PHASE INDUCER PHOSPHATASE DUAL SPECIFICITY PHOSPHATASE CDC25"/>
    <property type="match status" value="1"/>
</dbReference>
<dbReference type="GO" id="GO:0005737">
    <property type="term" value="C:cytoplasm"/>
    <property type="evidence" value="ECO:0007669"/>
    <property type="project" value="TreeGrafter"/>
</dbReference>
<sequence length="196" mass="21870">MNCQSVCVDALRLPRTFKQLVSGPLYSPAPRRMSSNANLITLSSLKYVHPATLGPLLLDPTEKAKVAVIDVRDSDHIGGNIHGSTWVPLHQLEVKMPELLRTLRDKEKVIFHCMLSQQRGPKAALAYARAKQRADAKEAREQTQSKEEAGDSTEQEKKESSPAQEVCVLEGGFGSWQARFGEDPRLTADYQPDLWF</sequence>
<dbReference type="VEuPathDB" id="FungiDB:PV07_04390"/>
<reference evidence="3 4" key="1">
    <citation type="submission" date="2015-01" db="EMBL/GenBank/DDBJ databases">
        <title>The Genome Sequence of Cladophialophora immunda CBS83496.</title>
        <authorList>
            <consortium name="The Broad Institute Genomics Platform"/>
            <person name="Cuomo C."/>
            <person name="de Hoog S."/>
            <person name="Gorbushina A."/>
            <person name="Stielow B."/>
            <person name="Teixiera M."/>
            <person name="Abouelleil A."/>
            <person name="Chapman S.B."/>
            <person name="Priest M."/>
            <person name="Young S.K."/>
            <person name="Wortman J."/>
            <person name="Nusbaum C."/>
            <person name="Birren B."/>
        </authorList>
    </citation>
    <scope>NUCLEOTIDE SEQUENCE [LARGE SCALE GENOMIC DNA]</scope>
    <source>
        <strain evidence="3 4">CBS 83496</strain>
    </source>
</reference>
<evidence type="ECO:0000313" key="3">
    <source>
        <dbReference type="EMBL" id="KIW32877.1"/>
    </source>
</evidence>
<feature type="region of interest" description="Disordered" evidence="1">
    <location>
        <begin position="127"/>
        <end position="165"/>
    </location>
</feature>
<evidence type="ECO:0000313" key="4">
    <source>
        <dbReference type="Proteomes" id="UP000054466"/>
    </source>
</evidence>
<feature type="domain" description="Rhodanese" evidence="2">
    <location>
        <begin position="62"/>
        <end position="185"/>
    </location>
</feature>
<dbReference type="STRING" id="569365.A0A0D2B5K0"/>
<dbReference type="RefSeq" id="XP_016253093.1">
    <property type="nucleotide sequence ID" value="XM_016391191.1"/>
</dbReference>
<dbReference type="InterPro" id="IPR036873">
    <property type="entry name" value="Rhodanese-like_dom_sf"/>
</dbReference>
<gene>
    <name evidence="3" type="ORF">PV07_04390</name>
</gene>
<evidence type="ECO:0000256" key="1">
    <source>
        <dbReference type="SAM" id="MobiDB-lite"/>
    </source>
</evidence>
<dbReference type="GO" id="GO:0004725">
    <property type="term" value="F:protein tyrosine phosphatase activity"/>
    <property type="evidence" value="ECO:0007669"/>
    <property type="project" value="TreeGrafter"/>
</dbReference>
<dbReference type="Gene3D" id="3.40.250.10">
    <property type="entry name" value="Rhodanese-like domain"/>
    <property type="match status" value="1"/>
</dbReference>
<dbReference type="SMART" id="SM00450">
    <property type="entry name" value="RHOD"/>
    <property type="match status" value="1"/>
</dbReference>
<evidence type="ECO:0000259" key="2">
    <source>
        <dbReference type="PROSITE" id="PS50206"/>
    </source>
</evidence>
<dbReference type="SUPFAM" id="SSF52821">
    <property type="entry name" value="Rhodanese/Cell cycle control phosphatase"/>
    <property type="match status" value="1"/>
</dbReference>
<dbReference type="HOGENOM" id="CLU_107716_1_0_1"/>
<dbReference type="AlphaFoldDB" id="A0A0D2B5K0"/>
<dbReference type="EMBL" id="KN847041">
    <property type="protein sequence ID" value="KIW32877.1"/>
    <property type="molecule type" value="Genomic_DNA"/>
</dbReference>
<dbReference type="Proteomes" id="UP000054466">
    <property type="component" value="Unassembled WGS sequence"/>
</dbReference>
<dbReference type="PROSITE" id="PS50206">
    <property type="entry name" value="RHODANESE_3"/>
    <property type="match status" value="1"/>
</dbReference>
<dbReference type="OrthoDB" id="102559at2759"/>
<keyword evidence="4" id="KW-1185">Reference proteome</keyword>
<proteinExistence type="predicted"/>
<organism evidence="3 4">
    <name type="scientific">Cladophialophora immunda</name>
    <dbReference type="NCBI Taxonomy" id="569365"/>
    <lineage>
        <taxon>Eukaryota</taxon>
        <taxon>Fungi</taxon>
        <taxon>Dikarya</taxon>
        <taxon>Ascomycota</taxon>
        <taxon>Pezizomycotina</taxon>
        <taxon>Eurotiomycetes</taxon>
        <taxon>Chaetothyriomycetidae</taxon>
        <taxon>Chaetothyriales</taxon>
        <taxon>Herpotrichiellaceae</taxon>
        <taxon>Cladophialophora</taxon>
    </lineage>
</organism>
<dbReference type="PANTHER" id="PTHR10828:SF38">
    <property type="entry name" value="ARSENICAL-RESISTANCE PROTEIN 2-RELATED"/>
    <property type="match status" value="1"/>
</dbReference>
<dbReference type="InterPro" id="IPR001763">
    <property type="entry name" value="Rhodanese-like_dom"/>
</dbReference>
<dbReference type="GO" id="GO:0005634">
    <property type="term" value="C:nucleus"/>
    <property type="evidence" value="ECO:0007669"/>
    <property type="project" value="TreeGrafter"/>
</dbReference>
<name>A0A0D2B5K0_9EURO</name>
<accession>A0A0D2B5K0</accession>
<dbReference type="GeneID" id="27343584"/>
<dbReference type="Pfam" id="PF00581">
    <property type="entry name" value="Rhodanese"/>
    <property type="match status" value="1"/>
</dbReference>